<evidence type="ECO:0000313" key="3">
    <source>
        <dbReference type="Proteomes" id="UP000182719"/>
    </source>
</evidence>
<dbReference type="AlphaFoldDB" id="A0A1H7JWM9"/>
<name>A0A1H7JWM9_STIAU</name>
<feature type="compositionally biased region" description="Polar residues" evidence="1">
    <location>
        <begin position="14"/>
        <end position="25"/>
    </location>
</feature>
<organism evidence="2 3">
    <name type="scientific">Stigmatella aurantiaca</name>
    <dbReference type="NCBI Taxonomy" id="41"/>
    <lineage>
        <taxon>Bacteria</taxon>
        <taxon>Pseudomonadati</taxon>
        <taxon>Myxococcota</taxon>
        <taxon>Myxococcia</taxon>
        <taxon>Myxococcales</taxon>
        <taxon>Cystobacterineae</taxon>
        <taxon>Archangiaceae</taxon>
        <taxon>Stigmatella</taxon>
    </lineage>
</organism>
<evidence type="ECO:0000313" key="2">
    <source>
        <dbReference type="EMBL" id="SEK78530.1"/>
    </source>
</evidence>
<dbReference type="OrthoDB" id="9800162at2"/>
<dbReference type="EMBL" id="FOAP01000002">
    <property type="protein sequence ID" value="SEK78530.1"/>
    <property type="molecule type" value="Genomic_DNA"/>
</dbReference>
<keyword evidence="3" id="KW-1185">Reference proteome</keyword>
<dbReference type="Proteomes" id="UP000182719">
    <property type="component" value="Unassembled WGS sequence"/>
</dbReference>
<gene>
    <name evidence="2" type="ORF">SAMN05444354_102338</name>
</gene>
<protein>
    <submittedName>
        <fullName evidence="2">Uncharacterized protein</fullName>
    </submittedName>
</protein>
<dbReference type="RefSeq" id="WP_075005475.1">
    <property type="nucleotide sequence ID" value="NZ_FOAP01000002.1"/>
</dbReference>
<reference evidence="3" key="1">
    <citation type="submission" date="2016-10" db="EMBL/GenBank/DDBJ databases">
        <authorList>
            <person name="Varghese N."/>
            <person name="Submissions S."/>
        </authorList>
    </citation>
    <scope>NUCLEOTIDE SEQUENCE [LARGE SCALE GENOMIC DNA]</scope>
    <source>
        <strain evidence="3">DSM 17044</strain>
    </source>
</reference>
<proteinExistence type="predicted"/>
<feature type="region of interest" description="Disordered" evidence="1">
    <location>
        <begin position="1"/>
        <end position="25"/>
    </location>
</feature>
<sequence length="622" mass="66254">MSYMDPPRFHFSGQFRTDPSTINNSTENYSLEAQYNNNPPIDTNPNSVWWNEKGQAFFKVQNTSVTAACTQLGTIVTSSAQDSLIGAQILSVVTGGPPTPQYGRLVDLDPDQQARSMIVGLAVSLTTSDGASLTGVIRPMTIIDLWVRVSGGGAGGITSAGAMYQSVLDEVQWQGIAGTKSPVLQKLYALSPSALSIKIVLDGYQGTLTSPDFATGRMVGTIGPYFPGEPAHVLAKRRMWGGAALVQQSYGSNNPPLNPAPFQINNGYLSLDLGNSIPTSAPYGGPFVDLGTVNAVIDPDGANLTIGAVFSSPGQFAQVYTTTAGILDIALTPQQLQALANAPVALQINPPAALQGAVTGLDARSLKEGLAVPNDKPLKASGATIALAENNNGLFASLDFNALRMQKGAPAWSSSSISGTEVTSTAQVPLVATVFGKPAVQQTIGIRTAINQYQFKNEEGKFYDINNTPMSAITFPSQVQTDSNGRATLNFTANDLSPQQNEERRSALNCQLYLFVHDGSMDTLGPNGGQPLTLLVFENSPYVASPTWSANISSIFTQYARLYPAMRSLIDLSDYETVKNNAARIRSVMTLPMAHPGFMPVTRDLSPLELDMVLRWFANPLS</sequence>
<evidence type="ECO:0000256" key="1">
    <source>
        <dbReference type="SAM" id="MobiDB-lite"/>
    </source>
</evidence>
<accession>A0A1H7JWM9</accession>